<dbReference type="InterPro" id="IPR035595">
    <property type="entry name" value="UDP_glycos_trans_CS"/>
</dbReference>
<gene>
    <name evidence="6" type="primary">Ugt2b15_2</name>
</gene>
<evidence type="ECO:0000313" key="6">
    <source>
        <dbReference type="EMBL" id="MBW17375.1"/>
    </source>
</evidence>
<dbReference type="EMBL" id="GFXV01005570">
    <property type="protein sequence ID" value="MBW17375.1"/>
    <property type="molecule type" value="Transcribed_RNA"/>
</dbReference>
<keyword evidence="5" id="KW-0472">Membrane</keyword>
<keyword evidence="2 4" id="KW-0328">Glycosyltransferase</keyword>
<dbReference type="CDD" id="cd03784">
    <property type="entry name" value="GT1_Gtf-like"/>
    <property type="match status" value="1"/>
</dbReference>
<comment type="similarity">
    <text evidence="1 4">Belongs to the UDP-glycosyltransferase family.</text>
</comment>
<comment type="subcellular location">
    <subcellularLocation>
        <location evidence="5">Membrane</location>
        <topology evidence="5">Single-pass membrane protein</topology>
    </subcellularLocation>
</comment>
<dbReference type="AlphaFoldDB" id="A0A2H8TT14"/>
<protein>
    <recommendedName>
        <fullName evidence="5">UDP-glucuronosyltransferase</fullName>
        <ecNumber evidence="5">2.4.1.17</ecNumber>
    </recommendedName>
</protein>
<comment type="catalytic activity">
    <reaction evidence="5">
        <text>glucuronate acceptor + UDP-alpha-D-glucuronate = acceptor beta-D-glucuronoside + UDP + H(+)</text>
        <dbReference type="Rhea" id="RHEA:21032"/>
        <dbReference type="ChEBI" id="CHEBI:15378"/>
        <dbReference type="ChEBI" id="CHEBI:58052"/>
        <dbReference type="ChEBI" id="CHEBI:58223"/>
        <dbReference type="ChEBI" id="CHEBI:132367"/>
        <dbReference type="ChEBI" id="CHEBI:132368"/>
        <dbReference type="EC" id="2.4.1.17"/>
    </reaction>
</comment>
<dbReference type="GO" id="GO:0015020">
    <property type="term" value="F:glucuronosyltransferase activity"/>
    <property type="evidence" value="ECO:0007669"/>
    <property type="project" value="UniProtKB-EC"/>
</dbReference>
<dbReference type="PANTHER" id="PTHR48043">
    <property type="entry name" value="EG:EG0003.4 PROTEIN-RELATED"/>
    <property type="match status" value="1"/>
</dbReference>
<dbReference type="OrthoDB" id="5835829at2759"/>
<dbReference type="Pfam" id="PF00201">
    <property type="entry name" value="UDPGT"/>
    <property type="match status" value="1"/>
</dbReference>
<dbReference type="InterPro" id="IPR002213">
    <property type="entry name" value="UDP_glucos_trans"/>
</dbReference>
<evidence type="ECO:0000256" key="5">
    <source>
        <dbReference type="RuleBase" id="RU362059"/>
    </source>
</evidence>
<dbReference type="PROSITE" id="PS00375">
    <property type="entry name" value="UDPGT"/>
    <property type="match status" value="1"/>
</dbReference>
<reference evidence="6" key="1">
    <citation type="submission" date="2017-10" db="EMBL/GenBank/DDBJ databases">
        <title>Transcriptome Assembly of Sugarcane Aphid Adults.</title>
        <authorList>
            <person name="Scully E.D."/>
            <person name="Palmer N.A."/>
            <person name="Geib S.M."/>
            <person name="Sarath G."/>
            <person name="Sattler S.E."/>
        </authorList>
    </citation>
    <scope>NUCLEOTIDE SEQUENCE</scope>
    <source>
        <tissue evidence="6">Whole body</tissue>
    </source>
</reference>
<keyword evidence="5" id="KW-0812">Transmembrane</keyword>
<name>A0A2H8TT14_9HEMI</name>
<evidence type="ECO:0000256" key="3">
    <source>
        <dbReference type="ARBA" id="ARBA00022679"/>
    </source>
</evidence>
<dbReference type="FunFam" id="3.40.50.2000:FF:000021">
    <property type="entry name" value="UDP-glucuronosyltransferase"/>
    <property type="match status" value="1"/>
</dbReference>
<dbReference type="InterPro" id="IPR050271">
    <property type="entry name" value="UDP-glycosyltransferase"/>
</dbReference>
<keyword evidence="5" id="KW-1133">Transmembrane helix</keyword>
<organism evidence="6">
    <name type="scientific">Melanaphis sacchari</name>
    <dbReference type="NCBI Taxonomy" id="742174"/>
    <lineage>
        <taxon>Eukaryota</taxon>
        <taxon>Metazoa</taxon>
        <taxon>Ecdysozoa</taxon>
        <taxon>Arthropoda</taxon>
        <taxon>Hexapoda</taxon>
        <taxon>Insecta</taxon>
        <taxon>Pterygota</taxon>
        <taxon>Neoptera</taxon>
        <taxon>Paraneoptera</taxon>
        <taxon>Hemiptera</taxon>
        <taxon>Sternorrhyncha</taxon>
        <taxon>Aphidomorpha</taxon>
        <taxon>Aphidoidea</taxon>
        <taxon>Aphididae</taxon>
        <taxon>Aphidini</taxon>
        <taxon>Melanaphis</taxon>
    </lineage>
</organism>
<feature type="transmembrane region" description="Helical" evidence="5">
    <location>
        <begin position="485"/>
        <end position="517"/>
    </location>
</feature>
<dbReference type="GO" id="GO:0016020">
    <property type="term" value="C:membrane"/>
    <property type="evidence" value="ECO:0007669"/>
    <property type="project" value="UniProtKB-SubCell"/>
</dbReference>
<dbReference type="EC" id="2.4.1.17" evidence="5"/>
<proteinExistence type="inferred from homology"/>
<accession>A0A2H8TT14</accession>
<evidence type="ECO:0000256" key="4">
    <source>
        <dbReference type="RuleBase" id="RU003718"/>
    </source>
</evidence>
<dbReference type="Gene3D" id="3.40.50.2000">
    <property type="entry name" value="Glycogen Phosphorylase B"/>
    <property type="match status" value="1"/>
</dbReference>
<evidence type="ECO:0000256" key="1">
    <source>
        <dbReference type="ARBA" id="ARBA00009995"/>
    </source>
</evidence>
<keyword evidence="3 4" id="KW-0808">Transferase</keyword>
<dbReference type="PANTHER" id="PTHR48043:SF145">
    <property type="entry name" value="FI06409P-RELATED"/>
    <property type="match status" value="1"/>
</dbReference>
<sequence>MYGIIFSSFKVTVTMNSFLCTAKLSVFYILTVSMTYTSVDALEILAIENICGKSHWNFVSAVLRTLSDNGHNVTVFTPFLDGNLFNYTEVYVDLPTKVSLDAVETLNTFGKTTIMVPFLMDLSRNSCSIIYEQKYMREILSSNKSKYDVIIAEITSSECSSYVASKLNLPLIYVIPSPMITYIEHIVFGDVSNPVTVPNLLAHRVVARTFAQRFSNVVLWGFSFLASILKEMELKKIDVQPFDLIKPTKPSLVFMNTHYITDASRPMPVNAIPIGGIHLKPPKSIPNDILEFIENSPHGVIYFTFGSVISMSTLPDHIQSAFKEALAEVPQRVLWKCEEEMKDKPINVMTSKWFPQRDILMHPNVKLFISHGGISGVYEAVDAGVPVLGFPLFYDQPRNIDNLVEAGMGISMDLLTVQKDELLKNILELINNEKYVKNAKMTSERFKDRPISPAELVVYWTEYVIRHKGAPHLKSHALNLAWYQYYLLDVIVVILIFISLVIFITYKVFKIIFYYFLKYSRMIKPKLE</sequence>
<dbReference type="SUPFAM" id="SSF53756">
    <property type="entry name" value="UDP-Glycosyltransferase/glycogen phosphorylase"/>
    <property type="match status" value="1"/>
</dbReference>
<evidence type="ECO:0000256" key="2">
    <source>
        <dbReference type="ARBA" id="ARBA00022676"/>
    </source>
</evidence>